<accession>A0A7J6WT17</accession>
<dbReference type="OrthoDB" id="119302at2759"/>
<dbReference type="Proteomes" id="UP000554482">
    <property type="component" value="Unassembled WGS sequence"/>
</dbReference>
<reference evidence="1 2" key="1">
    <citation type="submission" date="2020-06" db="EMBL/GenBank/DDBJ databases">
        <title>Transcriptomic and genomic resources for Thalictrum thalictroides and T. hernandezii: Facilitating candidate gene discovery in an emerging model plant lineage.</title>
        <authorList>
            <person name="Arias T."/>
            <person name="Riano-Pachon D.M."/>
            <person name="Di Stilio V.S."/>
        </authorList>
    </citation>
    <scope>NUCLEOTIDE SEQUENCE [LARGE SCALE GENOMIC DNA]</scope>
    <source>
        <strain evidence="2">cv. WT478/WT964</strain>
        <tissue evidence="1">Leaves</tissue>
    </source>
</reference>
<dbReference type="EMBL" id="JABWDY010011059">
    <property type="protein sequence ID" value="KAF5200193.1"/>
    <property type="molecule type" value="Genomic_DNA"/>
</dbReference>
<dbReference type="PANTHER" id="PTHR47859">
    <property type="entry name" value="PENTATRICOPEPTIDE REPEAT-CONTAINING PROTEIN"/>
    <property type="match status" value="1"/>
</dbReference>
<evidence type="ECO:0000313" key="1">
    <source>
        <dbReference type="EMBL" id="KAF5200193.1"/>
    </source>
</evidence>
<gene>
    <name evidence="1" type="ORF">FRX31_010218</name>
</gene>
<evidence type="ECO:0000313" key="2">
    <source>
        <dbReference type="Proteomes" id="UP000554482"/>
    </source>
</evidence>
<dbReference type="InterPro" id="IPR011990">
    <property type="entry name" value="TPR-like_helical_dom_sf"/>
</dbReference>
<dbReference type="AlphaFoldDB" id="A0A7J6WT17"/>
<dbReference type="Gene3D" id="1.25.40.10">
    <property type="entry name" value="Tetratricopeptide repeat domain"/>
    <property type="match status" value="1"/>
</dbReference>
<name>A0A7J6WT17_THATH</name>
<keyword evidence="2" id="KW-1185">Reference proteome</keyword>
<organism evidence="1 2">
    <name type="scientific">Thalictrum thalictroides</name>
    <name type="common">Rue-anemone</name>
    <name type="synonym">Anemone thalictroides</name>
    <dbReference type="NCBI Taxonomy" id="46969"/>
    <lineage>
        <taxon>Eukaryota</taxon>
        <taxon>Viridiplantae</taxon>
        <taxon>Streptophyta</taxon>
        <taxon>Embryophyta</taxon>
        <taxon>Tracheophyta</taxon>
        <taxon>Spermatophyta</taxon>
        <taxon>Magnoliopsida</taxon>
        <taxon>Ranunculales</taxon>
        <taxon>Ranunculaceae</taxon>
        <taxon>Thalictroideae</taxon>
        <taxon>Thalictrum</taxon>
    </lineage>
</organism>
<protein>
    <submittedName>
        <fullName evidence="1">Tetratricopeptide repeat (TPR)-like superfamily protein</fullName>
    </submittedName>
</protein>
<dbReference type="PANTHER" id="PTHR47859:SF1">
    <property type="entry name" value="PENTATRICOPEPTIDE REPEAT-CONTAINING PROTEIN"/>
    <property type="match status" value="1"/>
</dbReference>
<sequence>MHRLLLSPSVRLITDSFCRCKSFEKGRRNVFERLEFSRTFVDSQDLGVSDIGAKSVTGVLQSQIVNALHLGERDKALSILSTLNCRNDPLRTDDFVCILDYCARSPDPLFVMETWRIMEEKEIGMNSRCYMLIIQALTKGGYLEEAFNWLSYLGGIPHSRPDLPMYNIFLSGCIRMRSMGHIDSCLELMENQMVGKSEDTYWELLKVCTIHWAIVLLIMT</sequence>
<comment type="caution">
    <text evidence="1">The sequence shown here is derived from an EMBL/GenBank/DDBJ whole genome shotgun (WGS) entry which is preliminary data.</text>
</comment>
<proteinExistence type="predicted"/>